<evidence type="ECO:0000256" key="1">
    <source>
        <dbReference type="SAM" id="MobiDB-lite"/>
    </source>
</evidence>
<reference evidence="3 4" key="1">
    <citation type="submission" date="2016-05" db="EMBL/GenBank/DDBJ databases">
        <title>Genomic and physiological characterization of Planctopirus sp. isolated from fresh water lake.</title>
        <authorList>
            <person name="Subhash Y."/>
            <person name="Ramana C."/>
        </authorList>
    </citation>
    <scope>NUCLEOTIDE SEQUENCE [LARGE SCALE GENOMIC DNA]</scope>
    <source>
        <strain evidence="3 4">JC280</strain>
    </source>
</reference>
<evidence type="ECO:0000313" key="3">
    <source>
        <dbReference type="EMBL" id="ODA32558.1"/>
    </source>
</evidence>
<dbReference type="Proteomes" id="UP000094828">
    <property type="component" value="Unassembled WGS sequence"/>
</dbReference>
<organism evidence="3 4">
    <name type="scientific">Planctopirus hydrillae</name>
    <dbReference type="NCBI Taxonomy" id="1841610"/>
    <lineage>
        <taxon>Bacteria</taxon>
        <taxon>Pseudomonadati</taxon>
        <taxon>Planctomycetota</taxon>
        <taxon>Planctomycetia</taxon>
        <taxon>Planctomycetales</taxon>
        <taxon>Planctomycetaceae</taxon>
        <taxon>Planctopirus</taxon>
    </lineage>
</organism>
<feature type="region of interest" description="Disordered" evidence="1">
    <location>
        <begin position="87"/>
        <end position="158"/>
    </location>
</feature>
<name>A0A1C3EH49_9PLAN</name>
<dbReference type="InterPro" id="IPR007433">
    <property type="entry name" value="DUF481"/>
</dbReference>
<evidence type="ECO:0008006" key="5">
    <source>
        <dbReference type="Google" id="ProtNLM"/>
    </source>
</evidence>
<dbReference type="Pfam" id="PF04338">
    <property type="entry name" value="DUF481"/>
    <property type="match status" value="1"/>
</dbReference>
<accession>A0A1C3EH49</accession>
<dbReference type="AlphaFoldDB" id="A0A1C3EH49"/>
<gene>
    <name evidence="3" type="ORF">A6X21_19520</name>
</gene>
<keyword evidence="4" id="KW-1185">Reference proteome</keyword>
<feature type="compositionally biased region" description="Low complexity" evidence="1">
    <location>
        <begin position="100"/>
        <end position="109"/>
    </location>
</feature>
<feature type="transmembrane region" description="Helical" evidence="2">
    <location>
        <begin position="21"/>
        <end position="41"/>
    </location>
</feature>
<keyword evidence="2" id="KW-1133">Transmembrane helix</keyword>
<comment type="caution">
    <text evidence="3">The sequence shown here is derived from an EMBL/GenBank/DDBJ whole genome shotgun (WGS) entry which is preliminary data.</text>
</comment>
<dbReference type="EMBL" id="LYDR01000063">
    <property type="protein sequence ID" value="ODA32558.1"/>
    <property type="molecule type" value="Genomic_DNA"/>
</dbReference>
<keyword evidence="2" id="KW-0812">Transmembrane</keyword>
<proteinExistence type="predicted"/>
<evidence type="ECO:0000256" key="2">
    <source>
        <dbReference type="SAM" id="Phobius"/>
    </source>
</evidence>
<evidence type="ECO:0000313" key="4">
    <source>
        <dbReference type="Proteomes" id="UP000094828"/>
    </source>
</evidence>
<protein>
    <recommendedName>
        <fullName evidence="5">DUF481 domain-containing protein</fullName>
    </recommendedName>
</protein>
<keyword evidence="2" id="KW-0472">Membrane</keyword>
<sequence>MPQPERTIPALIQPLEIASRCLGMFVLCISLLCSGLTGFAAEKVLLLDGTVLIGTSQSVENGNVLWRKQTGEDVRIPINEIVRIDAVEPTGPTSLPARSQPPNSSQQNTSPPPDILRPNSEKPIFSSSARALSDSPEDSLLKGINPEPTTPPPMQKDPLLDIHNSLEDVIDLTPPEEAFGHDAIEETWTASVPLLGSSVNAISSVLSTAQHTAAAATNQASLWTNRIQLGGNFTNGNSNIDIIDILAQFERSTKVSLRQMDVGGQWAQTTGNVTANRWWLNGNFDWPFSSEEDRWITFLSTKNEYNQLANLNIRSTNTTGLGYRFYYEPKKRLITRIGPAVTVEAFDSPDNTRTTFDLFSEVELRWPIAKRTSLESRIRYQPGLLDGAIYRVFSTSSIMWDLDEENRWKLALNLRTEYVSVPSPGRKSTDWFTVVSLVYQRK</sequence>